<gene>
    <name evidence="1" type="ORF">WJX84_002617</name>
</gene>
<sequence>MERILTPLVTRLLQSYVKSAQGRSGSELRVVLSGGSLTLHSLELNLDPLLATFPFLKIHRAYAQQLRLVIPWTSLATQPIQIWLENVEIVAEVVGLEDCSTPPATVPDSPRATDGGWMGSLASRLLRALFNTTLHLNHVLVKALQGDALLSLDCRSLKAFTPSSNWRKELRDSTGWLKKQLDAIDVVVSLERRTWDSTSSRIPVMQGSTAGLSQPVCPQPLLRLPGLTCAAVAPVFGILENIAVNFSTACFAAAVTLCHFS</sequence>
<dbReference type="InterPro" id="IPR039782">
    <property type="entry name" value="VPS13B"/>
</dbReference>
<dbReference type="Proteomes" id="UP001485043">
    <property type="component" value="Unassembled WGS sequence"/>
</dbReference>
<comment type="caution">
    <text evidence="1">The sequence shown here is derived from an EMBL/GenBank/DDBJ whole genome shotgun (WGS) entry which is preliminary data.</text>
</comment>
<name>A0AAW1SUF6_9CHLO</name>
<dbReference type="EMBL" id="JALJOV010001024">
    <property type="protein sequence ID" value="KAK9856126.1"/>
    <property type="molecule type" value="Genomic_DNA"/>
</dbReference>
<accession>A0AAW1SUF6</accession>
<evidence type="ECO:0000313" key="1">
    <source>
        <dbReference type="EMBL" id="KAK9856126.1"/>
    </source>
</evidence>
<reference evidence="1 2" key="1">
    <citation type="journal article" date="2024" name="Nat. Commun.">
        <title>Phylogenomics reveals the evolutionary origins of lichenization in chlorophyte algae.</title>
        <authorList>
            <person name="Puginier C."/>
            <person name="Libourel C."/>
            <person name="Otte J."/>
            <person name="Skaloud P."/>
            <person name="Haon M."/>
            <person name="Grisel S."/>
            <person name="Petersen M."/>
            <person name="Berrin J.G."/>
            <person name="Delaux P.M."/>
            <person name="Dal Grande F."/>
            <person name="Keller J."/>
        </authorList>
    </citation>
    <scope>NUCLEOTIDE SEQUENCE [LARGE SCALE GENOMIC DNA]</scope>
    <source>
        <strain evidence="1 2">SAG 2523</strain>
    </source>
</reference>
<dbReference type="AlphaFoldDB" id="A0AAW1SUF6"/>
<proteinExistence type="predicted"/>
<keyword evidence="2" id="KW-1185">Reference proteome</keyword>
<evidence type="ECO:0008006" key="3">
    <source>
        <dbReference type="Google" id="ProtNLM"/>
    </source>
</evidence>
<evidence type="ECO:0000313" key="2">
    <source>
        <dbReference type="Proteomes" id="UP001485043"/>
    </source>
</evidence>
<dbReference type="PANTHER" id="PTHR12517">
    <property type="entry name" value="VACUOLAR PROTEIN SORTING-ASSOCIATED PROTEIN 13B"/>
    <property type="match status" value="1"/>
</dbReference>
<protein>
    <recommendedName>
        <fullName evidence="3">Chorein N-terminal domain-containing protein</fullName>
    </recommendedName>
</protein>
<organism evidence="1 2">
    <name type="scientific">Apatococcus fuscideae</name>
    <dbReference type="NCBI Taxonomy" id="2026836"/>
    <lineage>
        <taxon>Eukaryota</taxon>
        <taxon>Viridiplantae</taxon>
        <taxon>Chlorophyta</taxon>
        <taxon>core chlorophytes</taxon>
        <taxon>Trebouxiophyceae</taxon>
        <taxon>Chlorellales</taxon>
        <taxon>Chlorellaceae</taxon>
        <taxon>Apatococcus</taxon>
    </lineage>
</organism>
<dbReference type="PANTHER" id="PTHR12517:SF0">
    <property type="entry name" value="INTERMEMBRANE LIPID TRANSFER PROTEIN VPS13B"/>
    <property type="match status" value="1"/>
</dbReference>